<dbReference type="InterPro" id="IPR008166">
    <property type="entry name" value="Glyco_transf_92"/>
</dbReference>
<keyword evidence="4 8" id="KW-0808">Transferase</keyword>
<evidence type="ECO:0000256" key="5">
    <source>
        <dbReference type="ARBA" id="ARBA00022692"/>
    </source>
</evidence>
<dbReference type="PANTHER" id="PTHR21461">
    <property type="entry name" value="GLYCOSYLTRANSFERASE FAMILY 92 PROTEIN"/>
    <property type="match status" value="1"/>
</dbReference>
<protein>
    <recommendedName>
        <fullName evidence="8">Glycosyltransferase family 92 protein</fullName>
        <ecNumber evidence="8">2.4.1.-</ecNumber>
    </recommendedName>
</protein>
<dbReference type="AlphaFoldDB" id="A0AAV3P7L8"/>
<evidence type="ECO:0000256" key="1">
    <source>
        <dbReference type="ARBA" id="ARBA00004167"/>
    </source>
</evidence>
<proteinExistence type="inferred from homology"/>
<evidence type="ECO:0000256" key="8">
    <source>
        <dbReference type="RuleBase" id="RU366017"/>
    </source>
</evidence>
<dbReference type="EMBL" id="BAABME010031919">
    <property type="protein sequence ID" value="GAA0147595.1"/>
    <property type="molecule type" value="Genomic_DNA"/>
</dbReference>
<gene>
    <name evidence="9" type="ORF">LIER_42963</name>
</gene>
<sequence length="634" mass="72597">MDSSDHHHKRKRFPKPISPILSNFPYCQHFSCSNSKLLSVRFLVLILASFITLVYLVSVVLHVNSSARFRPVLVVSSFSLLSSYGFSRSIQSVLKFDDFLVPLKIEDRILMPDHVLLLVSNVRSKGLLLKSQELECVYGKNELNVSFDGKGDNDEGVLGQSVLSINEYDEFRLIVRCPLPPANYSAFLNLRKRQRNRIGMRGENGVWTSNQSVNSWENVAYAATLDDDTVVVFVKGLNLRPGRESDPSQFSCHFGLGNWKSDEKFMFTTRAVTAAQEVVRCLVPRSIRKSPEKAQGIRVSVGMRPHVHARAHERVIVPSVAKIFSPSVEERKSGKDKYELCVCTMLWNQAPALREWIMYHSWLGVQRWFIYDNNSDDGIEEVVEELDSENYNVTRHVWPWVKTQEAGFSHCALRAKDECRWVSFMDVDEYFYFPYTTPRHQLYRELGYAGQNALRSLVENVTLSAEPIAEIRTSCHSFGPSGLDSPPPQGVTVGYTCRLQSPERHKSIIRPDALDATLLNVVHHFHIRKGFSYLNLPQSTAVINHYKFQVWDVFKAKFYRRVATYVADWQENQNEGSRDRAPGLGTEAIEPHNWSHKFCEVWDTGLRDFVLANLADRSTSLLPWENPKHRAIHV</sequence>
<evidence type="ECO:0000313" key="9">
    <source>
        <dbReference type="EMBL" id="GAA0147595.1"/>
    </source>
</evidence>
<keyword evidence="10" id="KW-1185">Reference proteome</keyword>
<dbReference type="InterPro" id="IPR029044">
    <property type="entry name" value="Nucleotide-diphossugar_trans"/>
</dbReference>
<name>A0AAV3P7L8_LITER</name>
<comment type="caution">
    <text evidence="9">The sequence shown here is derived from an EMBL/GenBank/DDBJ whole genome shotgun (WGS) entry which is preliminary data.</text>
</comment>
<keyword evidence="3 8" id="KW-0328">Glycosyltransferase</keyword>
<dbReference type="PANTHER" id="PTHR21461:SF16">
    <property type="entry name" value="GLYCOSYLTRANSFERASE FAMILY 92 PROTEIN RCOM_0530710"/>
    <property type="match status" value="1"/>
</dbReference>
<dbReference type="SUPFAM" id="SSF53448">
    <property type="entry name" value="Nucleotide-diphospho-sugar transferases"/>
    <property type="match status" value="1"/>
</dbReference>
<evidence type="ECO:0000256" key="7">
    <source>
        <dbReference type="ARBA" id="ARBA00023136"/>
    </source>
</evidence>
<dbReference type="Proteomes" id="UP001454036">
    <property type="component" value="Unassembled WGS sequence"/>
</dbReference>
<reference evidence="9 10" key="1">
    <citation type="submission" date="2024-01" db="EMBL/GenBank/DDBJ databases">
        <title>The complete chloroplast genome sequence of Lithospermum erythrorhizon: insights into the phylogenetic relationship among Boraginaceae species and the maternal lineages of purple gromwells.</title>
        <authorList>
            <person name="Okada T."/>
            <person name="Watanabe K."/>
        </authorList>
    </citation>
    <scope>NUCLEOTIDE SEQUENCE [LARGE SCALE GENOMIC DNA]</scope>
</reference>
<organism evidence="9 10">
    <name type="scientific">Lithospermum erythrorhizon</name>
    <name type="common">Purple gromwell</name>
    <name type="synonym">Lithospermum officinale var. erythrorhizon</name>
    <dbReference type="NCBI Taxonomy" id="34254"/>
    <lineage>
        <taxon>Eukaryota</taxon>
        <taxon>Viridiplantae</taxon>
        <taxon>Streptophyta</taxon>
        <taxon>Embryophyta</taxon>
        <taxon>Tracheophyta</taxon>
        <taxon>Spermatophyta</taxon>
        <taxon>Magnoliopsida</taxon>
        <taxon>eudicotyledons</taxon>
        <taxon>Gunneridae</taxon>
        <taxon>Pentapetalae</taxon>
        <taxon>asterids</taxon>
        <taxon>lamiids</taxon>
        <taxon>Boraginales</taxon>
        <taxon>Boraginaceae</taxon>
        <taxon>Boraginoideae</taxon>
        <taxon>Lithospermeae</taxon>
        <taxon>Lithospermum</taxon>
    </lineage>
</organism>
<keyword evidence="7 8" id="KW-0472">Membrane</keyword>
<keyword evidence="6 8" id="KW-1133">Transmembrane helix</keyword>
<evidence type="ECO:0000256" key="4">
    <source>
        <dbReference type="ARBA" id="ARBA00022679"/>
    </source>
</evidence>
<dbReference type="Pfam" id="PF01697">
    <property type="entry name" value="Glyco_transf_92"/>
    <property type="match status" value="1"/>
</dbReference>
<accession>A0AAV3P7L8</accession>
<comment type="subcellular location">
    <subcellularLocation>
        <location evidence="1">Membrane</location>
        <topology evidence="1">Single-pass membrane protein</topology>
    </subcellularLocation>
</comment>
<evidence type="ECO:0000256" key="3">
    <source>
        <dbReference type="ARBA" id="ARBA00022676"/>
    </source>
</evidence>
<comment type="similarity">
    <text evidence="2 8">Belongs to the glycosyltransferase 92 family.</text>
</comment>
<keyword evidence="5 8" id="KW-0812">Transmembrane</keyword>
<dbReference type="EC" id="2.4.1.-" evidence="8"/>
<dbReference type="GO" id="GO:0016020">
    <property type="term" value="C:membrane"/>
    <property type="evidence" value="ECO:0007669"/>
    <property type="project" value="UniProtKB-SubCell"/>
</dbReference>
<dbReference type="GO" id="GO:0005737">
    <property type="term" value="C:cytoplasm"/>
    <property type="evidence" value="ECO:0007669"/>
    <property type="project" value="TreeGrafter"/>
</dbReference>
<evidence type="ECO:0000256" key="6">
    <source>
        <dbReference type="ARBA" id="ARBA00022989"/>
    </source>
</evidence>
<dbReference type="GO" id="GO:0016757">
    <property type="term" value="F:glycosyltransferase activity"/>
    <property type="evidence" value="ECO:0007669"/>
    <property type="project" value="UniProtKB-UniRule"/>
</dbReference>
<feature type="transmembrane region" description="Helical" evidence="8">
    <location>
        <begin position="42"/>
        <end position="63"/>
    </location>
</feature>
<evidence type="ECO:0000313" key="10">
    <source>
        <dbReference type="Proteomes" id="UP001454036"/>
    </source>
</evidence>
<evidence type="ECO:0000256" key="2">
    <source>
        <dbReference type="ARBA" id="ARBA00007647"/>
    </source>
</evidence>